<dbReference type="EMBL" id="JAINUG010000172">
    <property type="protein sequence ID" value="KAJ8390184.1"/>
    <property type="molecule type" value="Genomic_DNA"/>
</dbReference>
<dbReference type="AlphaFoldDB" id="A0AAD7RTP4"/>
<proteinExistence type="predicted"/>
<comment type="caution">
    <text evidence="2">The sequence shown here is derived from an EMBL/GenBank/DDBJ whole genome shotgun (WGS) entry which is preliminary data.</text>
</comment>
<evidence type="ECO:0000313" key="2">
    <source>
        <dbReference type="EMBL" id="KAJ8390184.1"/>
    </source>
</evidence>
<evidence type="ECO:0000313" key="3">
    <source>
        <dbReference type="Proteomes" id="UP001221898"/>
    </source>
</evidence>
<accession>A0AAD7RTP4</accession>
<sequence length="276" mass="31720">MEFHSRKGNQGHQFGALVGQHNSHLYWERPHTPDLQQHWSGGDWSHKLGWGAALGSRTCENLHIRYRGTDGLLINHHTFPQDGGPRSQGTLEYCGREGGGKAEMGREKLWRAHESERSLQNEKGWESHGSNCPIRRDCRSQREKVYSGLEVELWKDPHYHSLPQKGCLEARLWGLQERGRIPQWVERGDSTGQQGALCPSGASHHPRGFRQKEEKQHANSYSMPLRQSLMRSYREERNSQRVMFGQPPSYVSPPPYSDPCRTKLVMQHQKCALSRV</sequence>
<dbReference type="Proteomes" id="UP001221898">
    <property type="component" value="Unassembled WGS sequence"/>
</dbReference>
<evidence type="ECO:0000256" key="1">
    <source>
        <dbReference type="SAM" id="MobiDB-lite"/>
    </source>
</evidence>
<organism evidence="2 3">
    <name type="scientific">Aldrovandia affinis</name>
    <dbReference type="NCBI Taxonomy" id="143900"/>
    <lineage>
        <taxon>Eukaryota</taxon>
        <taxon>Metazoa</taxon>
        <taxon>Chordata</taxon>
        <taxon>Craniata</taxon>
        <taxon>Vertebrata</taxon>
        <taxon>Euteleostomi</taxon>
        <taxon>Actinopterygii</taxon>
        <taxon>Neopterygii</taxon>
        <taxon>Teleostei</taxon>
        <taxon>Notacanthiformes</taxon>
        <taxon>Halosauridae</taxon>
        <taxon>Aldrovandia</taxon>
    </lineage>
</organism>
<feature type="region of interest" description="Disordered" evidence="1">
    <location>
        <begin position="188"/>
        <end position="222"/>
    </location>
</feature>
<name>A0AAD7RTP4_9TELE</name>
<gene>
    <name evidence="2" type="ORF">AAFF_G00109230</name>
</gene>
<reference evidence="2" key="1">
    <citation type="journal article" date="2023" name="Science">
        <title>Genome structures resolve the early diversification of teleost fishes.</title>
        <authorList>
            <person name="Parey E."/>
            <person name="Louis A."/>
            <person name="Montfort J."/>
            <person name="Bouchez O."/>
            <person name="Roques C."/>
            <person name="Iampietro C."/>
            <person name="Lluch J."/>
            <person name="Castinel A."/>
            <person name="Donnadieu C."/>
            <person name="Desvignes T."/>
            <person name="Floi Bucao C."/>
            <person name="Jouanno E."/>
            <person name="Wen M."/>
            <person name="Mejri S."/>
            <person name="Dirks R."/>
            <person name="Jansen H."/>
            <person name="Henkel C."/>
            <person name="Chen W.J."/>
            <person name="Zahm M."/>
            <person name="Cabau C."/>
            <person name="Klopp C."/>
            <person name="Thompson A.W."/>
            <person name="Robinson-Rechavi M."/>
            <person name="Braasch I."/>
            <person name="Lecointre G."/>
            <person name="Bobe J."/>
            <person name="Postlethwait J.H."/>
            <person name="Berthelot C."/>
            <person name="Roest Crollius H."/>
            <person name="Guiguen Y."/>
        </authorList>
    </citation>
    <scope>NUCLEOTIDE SEQUENCE</scope>
    <source>
        <strain evidence="2">NC1722</strain>
    </source>
</reference>
<protein>
    <submittedName>
        <fullName evidence="2">Uncharacterized protein</fullName>
    </submittedName>
</protein>
<keyword evidence="3" id="KW-1185">Reference proteome</keyword>